<dbReference type="InterPro" id="IPR023198">
    <property type="entry name" value="PGP-like_dom2"/>
</dbReference>
<reference evidence="1 2" key="1">
    <citation type="submission" date="2020-03" db="EMBL/GenBank/DDBJ databases">
        <title>Draft Genome Sequence of Cudoniella acicularis.</title>
        <authorList>
            <person name="Buettner E."/>
            <person name="Kellner H."/>
        </authorList>
    </citation>
    <scope>NUCLEOTIDE SEQUENCE [LARGE SCALE GENOMIC DNA]</scope>
    <source>
        <strain evidence="1 2">DSM 108380</strain>
    </source>
</reference>
<dbReference type="SUPFAM" id="SSF56784">
    <property type="entry name" value="HAD-like"/>
    <property type="match status" value="1"/>
</dbReference>
<dbReference type="AlphaFoldDB" id="A0A8H4RGN0"/>
<dbReference type="Gene3D" id="3.40.50.1000">
    <property type="entry name" value="HAD superfamily/HAD-like"/>
    <property type="match status" value="1"/>
</dbReference>
<proteinExistence type="predicted"/>
<comment type="caution">
    <text evidence="1">The sequence shown here is derived from an EMBL/GenBank/DDBJ whole genome shotgun (WGS) entry which is preliminary data.</text>
</comment>
<sequence>MLQEDYPIEFVLESVDAVMASDKQPKVLLFDIGGVCVVSPFQAILNYEIQHSIPPGWINHSISRTAPHGFFHRLERGEILLDSTYFAGFNQDLHNPTLWSTFYTNHARKNNPNLPAEVPPLPKVDAEYVFWEMMRESRAMDPWMYPALLALKASGKYILAALSNTVIFPPSHPYSTPPPSQDIKLLFDIFISSAHVGLRKPDPAIYALTLSAVSEFAVKDPQKRWGNGVTAEEVLFLDDIGENLKAGKKAGFRTLKVVLGRAYEAVDELENITGLKLGGSHPRVAVTPVVPGREAKL</sequence>
<dbReference type="InterPro" id="IPR036412">
    <property type="entry name" value="HAD-like_sf"/>
</dbReference>
<keyword evidence="2" id="KW-1185">Reference proteome</keyword>
<dbReference type="InterPro" id="IPR023214">
    <property type="entry name" value="HAD_sf"/>
</dbReference>
<evidence type="ECO:0000313" key="2">
    <source>
        <dbReference type="Proteomes" id="UP000566819"/>
    </source>
</evidence>
<evidence type="ECO:0000313" key="1">
    <source>
        <dbReference type="EMBL" id="KAF4628555.1"/>
    </source>
</evidence>
<gene>
    <name evidence="1" type="ORF">G7Y89_g9598</name>
</gene>
<dbReference type="OrthoDB" id="1694274at2759"/>
<dbReference type="PANTHER" id="PTHR47829:SF1">
    <property type="entry name" value="HAD FAMILY PHOSPHATASE"/>
    <property type="match status" value="1"/>
</dbReference>
<dbReference type="Proteomes" id="UP000566819">
    <property type="component" value="Unassembled WGS sequence"/>
</dbReference>
<dbReference type="Gene3D" id="1.10.150.240">
    <property type="entry name" value="Putative phosphatase, domain 2"/>
    <property type="match status" value="1"/>
</dbReference>
<dbReference type="InterPro" id="IPR052898">
    <property type="entry name" value="ACAD10-like"/>
</dbReference>
<dbReference type="EMBL" id="JAAMPI010000796">
    <property type="protein sequence ID" value="KAF4628555.1"/>
    <property type="molecule type" value="Genomic_DNA"/>
</dbReference>
<dbReference type="PANTHER" id="PTHR47829">
    <property type="entry name" value="HYDROLASE, PUTATIVE (AFU_ORTHOLOGUE AFUA_1G12880)-RELATED"/>
    <property type="match status" value="1"/>
</dbReference>
<organism evidence="1 2">
    <name type="scientific">Cudoniella acicularis</name>
    <dbReference type="NCBI Taxonomy" id="354080"/>
    <lineage>
        <taxon>Eukaryota</taxon>
        <taxon>Fungi</taxon>
        <taxon>Dikarya</taxon>
        <taxon>Ascomycota</taxon>
        <taxon>Pezizomycotina</taxon>
        <taxon>Leotiomycetes</taxon>
        <taxon>Helotiales</taxon>
        <taxon>Tricladiaceae</taxon>
        <taxon>Cudoniella</taxon>
    </lineage>
</organism>
<name>A0A8H4RGN0_9HELO</name>
<protein>
    <recommendedName>
        <fullName evidence="3">Epoxide hydrolase</fullName>
    </recommendedName>
</protein>
<accession>A0A8H4RGN0</accession>
<evidence type="ECO:0008006" key="3">
    <source>
        <dbReference type="Google" id="ProtNLM"/>
    </source>
</evidence>